<name>K1QD72_MAGGI</name>
<proteinExistence type="predicted"/>
<dbReference type="EMBL" id="JH816901">
    <property type="protein sequence ID" value="EKC26720.1"/>
    <property type="molecule type" value="Genomic_DNA"/>
</dbReference>
<keyword evidence="4" id="KW-1185">Reference proteome</keyword>
<feature type="compositionally biased region" description="Basic and acidic residues" evidence="1">
    <location>
        <begin position="47"/>
        <end position="57"/>
    </location>
</feature>
<dbReference type="Proteomes" id="UP000005408">
    <property type="component" value="Unassembled WGS sequence"/>
</dbReference>
<evidence type="ECO:0000256" key="1">
    <source>
        <dbReference type="SAM" id="MobiDB-lite"/>
    </source>
</evidence>
<reference evidence="3" key="2">
    <citation type="submission" date="2022-08" db="UniProtKB">
        <authorList>
            <consortium name="EnsemblMetazoa"/>
        </authorList>
    </citation>
    <scope>IDENTIFICATION</scope>
    <source>
        <strain evidence="3">05x7-T-G4-1.051#20</strain>
    </source>
</reference>
<feature type="compositionally biased region" description="Polar residues" evidence="1">
    <location>
        <begin position="29"/>
        <end position="46"/>
    </location>
</feature>
<reference evidence="2" key="1">
    <citation type="journal article" date="2012" name="Nature">
        <title>The oyster genome reveals stress adaptation and complexity of shell formation.</title>
        <authorList>
            <person name="Zhang G."/>
            <person name="Fang X."/>
            <person name="Guo X."/>
            <person name="Li L."/>
            <person name="Luo R."/>
            <person name="Xu F."/>
            <person name="Yang P."/>
            <person name="Zhang L."/>
            <person name="Wang X."/>
            <person name="Qi H."/>
            <person name="Xiong Z."/>
            <person name="Que H."/>
            <person name="Xie Y."/>
            <person name="Holland P.W."/>
            <person name="Paps J."/>
            <person name="Zhu Y."/>
            <person name="Wu F."/>
            <person name="Chen Y."/>
            <person name="Wang J."/>
            <person name="Peng C."/>
            <person name="Meng J."/>
            <person name="Yang L."/>
            <person name="Liu J."/>
            <person name="Wen B."/>
            <person name="Zhang N."/>
            <person name="Huang Z."/>
            <person name="Zhu Q."/>
            <person name="Feng Y."/>
            <person name="Mount A."/>
            <person name="Hedgecock D."/>
            <person name="Xu Z."/>
            <person name="Liu Y."/>
            <person name="Domazet-Loso T."/>
            <person name="Du Y."/>
            <person name="Sun X."/>
            <person name="Zhang S."/>
            <person name="Liu B."/>
            <person name="Cheng P."/>
            <person name="Jiang X."/>
            <person name="Li J."/>
            <person name="Fan D."/>
            <person name="Wang W."/>
            <person name="Fu W."/>
            <person name="Wang T."/>
            <person name="Wang B."/>
            <person name="Zhang J."/>
            <person name="Peng Z."/>
            <person name="Li Y."/>
            <person name="Li N."/>
            <person name="Wang J."/>
            <person name="Chen M."/>
            <person name="He Y."/>
            <person name="Tan F."/>
            <person name="Song X."/>
            <person name="Zheng Q."/>
            <person name="Huang R."/>
            <person name="Yang H."/>
            <person name="Du X."/>
            <person name="Chen L."/>
            <person name="Yang M."/>
            <person name="Gaffney P.M."/>
            <person name="Wang S."/>
            <person name="Luo L."/>
            <person name="She Z."/>
            <person name="Ming Y."/>
            <person name="Huang W."/>
            <person name="Zhang S."/>
            <person name="Huang B."/>
            <person name="Zhang Y."/>
            <person name="Qu T."/>
            <person name="Ni P."/>
            <person name="Miao G."/>
            <person name="Wang J."/>
            <person name="Wang Q."/>
            <person name="Steinberg C.E."/>
            <person name="Wang H."/>
            <person name="Li N."/>
            <person name="Qian L."/>
            <person name="Zhang G."/>
            <person name="Li Y."/>
            <person name="Yang H."/>
            <person name="Liu X."/>
            <person name="Wang J."/>
            <person name="Yin Y."/>
            <person name="Wang J."/>
        </authorList>
    </citation>
    <scope>NUCLEOTIDE SEQUENCE [LARGE SCALE GENOMIC DNA]</scope>
    <source>
        <strain evidence="2">05x7-T-G4-1.051#20</strain>
    </source>
</reference>
<accession>K1QD72</accession>
<evidence type="ECO:0000313" key="2">
    <source>
        <dbReference type="EMBL" id="EKC26720.1"/>
    </source>
</evidence>
<organism evidence="2">
    <name type="scientific">Magallana gigas</name>
    <name type="common">Pacific oyster</name>
    <name type="synonym">Crassostrea gigas</name>
    <dbReference type="NCBI Taxonomy" id="29159"/>
    <lineage>
        <taxon>Eukaryota</taxon>
        <taxon>Metazoa</taxon>
        <taxon>Spiralia</taxon>
        <taxon>Lophotrochozoa</taxon>
        <taxon>Mollusca</taxon>
        <taxon>Bivalvia</taxon>
        <taxon>Autobranchia</taxon>
        <taxon>Pteriomorphia</taxon>
        <taxon>Ostreida</taxon>
        <taxon>Ostreoidea</taxon>
        <taxon>Ostreidae</taxon>
        <taxon>Magallana</taxon>
    </lineage>
</organism>
<dbReference type="EnsemblMetazoa" id="G15865.2">
    <property type="protein sequence ID" value="G15865.2:cds"/>
    <property type="gene ID" value="G15865"/>
</dbReference>
<protein>
    <submittedName>
        <fullName evidence="2 3">Uncharacterized protein</fullName>
    </submittedName>
</protein>
<feature type="region of interest" description="Disordered" evidence="1">
    <location>
        <begin position="29"/>
        <end position="57"/>
    </location>
</feature>
<evidence type="ECO:0000313" key="4">
    <source>
        <dbReference type="Proteomes" id="UP000005408"/>
    </source>
</evidence>
<sequence>MESMDSLLPCDESKKSIFETDTLYRCNSLDKNTTFPPKQRSKSPSRQSEKRREDRTHVRFAKEPSLEFHIPECSEEAEDRESPLPILCSTLHPKPILKKTTPRKTHACTIIVYGE</sequence>
<dbReference type="AlphaFoldDB" id="K1QD72"/>
<gene>
    <name evidence="2" type="ORF">CGI_10028256</name>
</gene>
<dbReference type="HOGENOM" id="CLU_2111216_0_0_1"/>
<evidence type="ECO:0000313" key="3">
    <source>
        <dbReference type="EnsemblMetazoa" id="G15865.2:cds"/>
    </source>
</evidence>